<dbReference type="Proteomes" id="UP000233534">
    <property type="component" value="Chromosome"/>
</dbReference>
<evidence type="ECO:0000313" key="3">
    <source>
        <dbReference type="Proteomes" id="UP000233534"/>
    </source>
</evidence>
<evidence type="ECO:0000313" key="1">
    <source>
        <dbReference type="EMBL" id="AUG57572.1"/>
    </source>
</evidence>
<organism evidence="1 3">
    <name type="scientific">Acetivibrio saccincola</name>
    <dbReference type="NCBI Taxonomy" id="1677857"/>
    <lineage>
        <taxon>Bacteria</taxon>
        <taxon>Bacillati</taxon>
        <taxon>Bacillota</taxon>
        <taxon>Clostridia</taxon>
        <taxon>Eubacteriales</taxon>
        <taxon>Oscillospiraceae</taxon>
        <taxon>Acetivibrio</taxon>
    </lineage>
</organism>
<reference evidence="1 3" key="1">
    <citation type="submission" date="2017-12" db="EMBL/GenBank/DDBJ databases">
        <title>Complete genome sequence of Herbivorax saccincola GGR1, a novel Cellulosome-producing hydrolytic bacterium in a thermophilic biogas plant, established by Illumina and Nanopore MinION sequencing.</title>
        <authorList>
            <person name="Pechtl A."/>
            <person name="Ruckert C."/>
            <person name="Koeck D.E."/>
            <person name="Maus I."/>
            <person name="Winkler A."/>
            <person name="Kalinowski J."/>
            <person name="Puhler A."/>
            <person name="Schwarz W.W."/>
            <person name="Zverlov V.V."/>
            <person name="Schluter A."/>
            <person name="Liebl W."/>
        </authorList>
    </citation>
    <scope>NUCLEOTIDE SEQUENCE [LARGE SCALE GENOMIC DNA]</scope>
    <source>
        <strain evidence="1">GGR1</strain>
        <strain evidence="3">SR1</strain>
    </source>
</reference>
<dbReference type="EMBL" id="NEMB01000003">
    <property type="protein sequence ID" value="PQQ67483.1"/>
    <property type="molecule type" value="Genomic_DNA"/>
</dbReference>
<proteinExistence type="predicted"/>
<gene>
    <name evidence="2" type="ORF">B9R14_12485</name>
    <name evidence="1" type="ORF">HVS_08320</name>
</gene>
<dbReference type="RefSeq" id="WP_101301076.1">
    <property type="nucleotide sequence ID" value="NZ_NEMB01000003.1"/>
</dbReference>
<reference evidence="2 4" key="2">
    <citation type="journal article" date="2018" name="Syst. Appl. Microbiol.">
        <title>Characterization and high-quality draft genome sequence of Herbivorax saccincola A7, an anaerobic, alkaliphilic, thermophilic, cellulolytic, and xylanolytic bacterium.</title>
        <authorList>
            <person name="Aikawa S."/>
            <person name="Baramee S."/>
            <person name="Sermsathanaswadi J."/>
            <person name="Thianheng P."/>
            <person name="Tachaapaikoon C."/>
            <person name="Shikata A."/>
            <person name="Waeonukul R."/>
            <person name="Pason P."/>
            <person name="Ratanakhanokchai K."/>
            <person name="Kosugi A."/>
        </authorList>
    </citation>
    <scope>NUCLEOTIDE SEQUENCE [LARGE SCALE GENOMIC DNA]</scope>
    <source>
        <strain evidence="2 4">A7</strain>
    </source>
</reference>
<dbReference type="OrthoDB" id="2001451at2"/>
<keyword evidence="3" id="KW-1185">Reference proteome</keyword>
<evidence type="ECO:0000313" key="4">
    <source>
        <dbReference type="Proteomes" id="UP000239720"/>
    </source>
</evidence>
<dbReference type="KEGG" id="hsc:HVS_08320"/>
<name>A0A2K9E1C7_9FIRM</name>
<dbReference type="AlphaFoldDB" id="A0A2K9E1C7"/>
<evidence type="ECO:0000313" key="2">
    <source>
        <dbReference type="EMBL" id="PQQ67483.1"/>
    </source>
</evidence>
<sequence>MGKKYQETPLNFSSFKNYMIYKKEEVVDTISKAHRYFFYDTCSILHHSNSSNRQAIINYLKSKGDVIIVSRTALMELTANSFELHPVQIQYFSELNSSGFKVVLFDEEVIYNCLKDALNISTEEANRLLGYAVKEVCRYKTKTSEIIESMDKHMSVKLKSTNPGNRELFSTFFRYARTLKRKGDSIAEELILICIIVLTRIPLGRYFLISDDMRIKPQIISVNDYILKHHGRREPYQLTTAALVYKMYRDNVLTNRNDMIEIMKAAYKGNINVFFVGEYDIQQRYESFKCEDLIDRILNEKDFRIIY</sequence>
<dbReference type="EMBL" id="CP025197">
    <property type="protein sequence ID" value="AUG57572.1"/>
    <property type="molecule type" value="Genomic_DNA"/>
</dbReference>
<protein>
    <submittedName>
        <fullName evidence="2">Transposase</fullName>
    </submittedName>
</protein>
<accession>A0A2K9E1C7</accession>
<dbReference type="Proteomes" id="UP000239720">
    <property type="component" value="Unassembled WGS sequence"/>
</dbReference>